<feature type="transmembrane region" description="Helical" evidence="1">
    <location>
        <begin position="63"/>
        <end position="89"/>
    </location>
</feature>
<evidence type="ECO:0000256" key="1">
    <source>
        <dbReference type="SAM" id="Phobius"/>
    </source>
</evidence>
<organism evidence="2 3">
    <name type="scientific">Actinoplanes oblitus</name>
    <dbReference type="NCBI Taxonomy" id="3040509"/>
    <lineage>
        <taxon>Bacteria</taxon>
        <taxon>Bacillati</taxon>
        <taxon>Actinomycetota</taxon>
        <taxon>Actinomycetes</taxon>
        <taxon>Micromonosporales</taxon>
        <taxon>Micromonosporaceae</taxon>
        <taxon>Actinoplanes</taxon>
    </lineage>
</organism>
<dbReference type="Proteomes" id="UP001240150">
    <property type="component" value="Chromosome"/>
</dbReference>
<reference evidence="2 3" key="1">
    <citation type="submission" date="2023-06" db="EMBL/GenBank/DDBJ databases">
        <authorList>
            <person name="Yushchuk O."/>
            <person name="Binda E."/>
            <person name="Ruckert-Reed C."/>
            <person name="Fedorenko V."/>
            <person name="Kalinowski J."/>
            <person name="Marinelli F."/>
        </authorList>
    </citation>
    <scope>NUCLEOTIDE SEQUENCE [LARGE SCALE GENOMIC DNA]</scope>
    <source>
        <strain evidence="2 3">NRRL 3884</strain>
    </source>
</reference>
<feature type="transmembrane region" description="Helical" evidence="1">
    <location>
        <begin position="101"/>
        <end position="123"/>
    </location>
</feature>
<gene>
    <name evidence="2" type="ORF">ACTOB_003661</name>
</gene>
<protein>
    <recommendedName>
        <fullName evidence="4">DUF4190 domain-containing protein</fullName>
    </recommendedName>
</protein>
<keyword evidence="1" id="KW-0812">Transmembrane</keyword>
<evidence type="ECO:0008006" key="4">
    <source>
        <dbReference type="Google" id="ProtNLM"/>
    </source>
</evidence>
<proteinExistence type="predicted"/>
<dbReference type="EMBL" id="CP126980">
    <property type="protein sequence ID" value="WIM99987.1"/>
    <property type="molecule type" value="Genomic_DNA"/>
</dbReference>
<evidence type="ECO:0000313" key="3">
    <source>
        <dbReference type="Proteomes" id="UP001240150"/>
    </source>
</evidence>
<keyword evidence="1" id="KW-0472">Membrane</keyword>
<keyword evidence="1" id="KW-1133">Transmembrane helix</keyword>
<name>A0ABY8WT71_9ACTN</name>
<keyword evidence="3" id="KW-1185">Reference proteome</keyword>
<sequence>MTLTTIGYDVAARLHTAVLQAPADPTPTPKSTGTPFDFDWNQIHPDPGAVGPKAGLFYEMANALLFIGVIAALSGLVAGAIAFGVGPIFGAHIISDRGKSMMWKAGLVAVIVGSATSIVAWLLSK</sequence>
<dbReference type="RefSeq" id="WP_284921446.1">
    <property type="nucleotide sequence ID" value="NZ_CP126980.1"/>
</dbReference>
<accession>A0ABY8WT71</accession>
<evidence type="ECO:0000313" key="2">
    <source>
        <dbReference type="EMBL" id="WIM99987.1"/>
    </source>
</evidence>